<name>B6CLM7_MYCMR</name>
<proteinExistence type="predicted"/>
<dbReference type="EMBL" id="EU271967">
    <property type="protein sequence ID" value="ACA50951.1"/>
    <property type="molecule type" value="Genomic_DNA"/>
</dbReference>
<geneLocation type="plasmid" evidence="1">
    <name>pMUM003</name>
</geneLocation>
<gene>
    <name evidence="1" type="ORF">MUDP_034</name>
</gene>
<evidence type="ECO:0000313" key="1">
    <source>
        <dbReference type="EMBL" id="ACA50951.1"/>
    </source>
</evidence>
<sequence length="89" mass="8604">MGLPGGWWASVADGDTSRAAAGLRAGSASSRGAAMAPGMYGPMGAAARSRNGSNHVDVAEADKAITVATSAHTAPVLTSEGVVHVGQGG</sequence>
<evidence type="ECO:0008006" key="2">
    <source>
        <dbReference type="Google" id="ProtNLM"/>
    </source>
</evidence>
<protein>
    <recommendedName>
        <fullName evidence="2">PPE family protein</fullName>
    </recommendedName>
</protein>
<dbReference type="AlphaFoldDB" id="B6CLM7"/>
<accession>B6CLM7</accession>
<keyword evidence="1" id="KW-0614">Plasmid</keyword>
<organism evidence="1">
    <name type="scientific">Mycobacterium marinum DL240490</name>
    <dbReference type="NCBI Taxonomy" id="459420"/>
    <lineage>
        <taxon>Bacteria</taxon>
        <taxon>Bacillati</taxon>
        <taxon>Actinomycetota</taxon>
        <taxon>Actinomycetes</taxon>
        <taxon>Mycobacteriales</taxon>
        <taxon>Mycobacteriaceae</taxon>
        <taxon>Mycobacterium</taxon>
        <taxon>Mycobacterium ulcerans group</taxon>
    </lineage>
</organism>
<reference evidence="1" key="1">
    <citation type="journal article" date="2008" name="BMC Genomics">
        <title>Deciphering the genetic basis for polyketide variation among mycobacteria producing mycolactones.</title>
        <authorList>
            <person name="Pidot S.J."/>
            <person name="Hong H."/>
            <person name="Seemann T."/>
            <person name="Porter J.L."/>
            <person name="Yip M.J."/>
            <person name="Men A."/>
            <person name="Johnson M."/>
            <person name="Wilson P."/>
            <person name="Davies J.K."/>
            <person name="Leadlay P.F."/>
            <person name="Stinear T.P."/>
        </authorList>
    </citation>
    <scope>NUCLEOTIDE SEQUENCE [LARGE SCALE GENOMIC DNA]</scope>
    <source>
        <strain evidence="1">DL240490</strain>
        <plasmid evidence="1">pMUM003</plasmid>
    </source>
</reference>